<dbReference type="AlphaFoldDB" id="K3YCJ7"/>
<feature type="region of interest" description="Disordered" evidence="1">
    <location>
        <begin position="100"/>
        <end position="135"/>
    </location>
</feature>
<sequence length="135" mass="14968">MGRWARAPTGLLRAHLRRRPLLPARARRPLVPFLAPALCGSSRGSSPRGAPVSRSRSSSSGASTSGCESRTGTARAWGRWNRAWGFLNRARGGFPWRQWWPEARRTPATQGRRGQKRHGKLRPGAVGLPAREERI</sequence>
<dbReference type="EMBL" id="AGNK02004414">
    <property type="status" value="NOT_ANNOTATED_CDS"/>
    <property type="molecule type" value="Genomic_DNA"/>
</dbReference>
<evidence type="ECO:0000256" key="1">
    <source>
        <dbReference type="SAM" id="MobiDB-lite"/>
    </source>
</evidence>
<evidence type="ECO:0000313" key="3">
    <source>
        <dbReference type="Proteomes" id="UP000004995"/>
    </source>
</evidence>
<feature type="region of interest" description="Disordered" evidence="1">
    <location>
        <begin position="36"/>
        <end position="73"/>
    </location>
</feature>
<dbReference type="Gramene" id="KQK97949">
    <property type="protein sequence ID" value="KQK97949"/>
    <property type="gene ID" value="SETIT_011945mg"/>
</dbReference>
<evidence type="ECO:0000313" key="2">
    <source>
        <dbReference type="EnsemblPlants" id="KQK97949"/>
    </source>
</evidence>
<proteinExistence type="predicted"/>
<feature type="compositionally biased region" description="Low complexity" evidence="1">
    <location>
        <begin position="36"/>
        <end position="70"/>
    </location>
</feature>
<protein>
    <submittedName>
        <fullName evidence="2">Uncharacterized protein</fullName>
    </submittedName>
</protein>
<organism evidence="2 3">
    <name type="scientific">Setaria italica</name>
    <name type="common">Foxtail millet</name>
    <name type="synonym">Panicum italicum</name>
    <dbReference type="NCBI Taxonomy" id="4555"/>
    <lineage>
        <taxon>Eukaryota</taxon>
        <taxon>Viridiplantae</taxon>
        <taxon>Streptophyta</taxon>
        <taxon>Embryophyta</taxon>
        <taxon>Tracheophyta</taxon>
        <taxon>Spermatophyta</taxon>
        <taxon>Magnoliopsida</taxon>
        <taxon>Liliopsida</taxon>
        <taxon>Poales</taxon>
        <taxon>Poaceae</taxon>
        <taxon>PACMAD clade</taxon>
        <taxon>Panicoideae</taxon>
        <taxon>Panicodae</taxon>
        <taxon>Paniceae</taxon>
        <taxon>Cenchrinae</taxon>
        <taxon>Setaria</taxon>
    </lineage>
</organism>
<dbReference type="EnsemblPlants" id="KQK97949">
    <property type="protein sequence ID" value="KQK97949"/>
    <property type="gene ID" value="SETIT_011945mg"/>
</dbReference>
<accession>K3YCJ7</accession>
<dbReference type="InParanoid" id="K3YCJ7"/>
<dbReference type="Proteomes" id="UP000004995">
    <property type="component" value="Unassembled WGS sequence"/>
</dbReference>
<reference evidence="3" key="1">
    <citation type="journal article" date="2012" name="Nat. Biotechnol.">
        <title>Reference genome sequence of the model plant Setaria.</title>
        <authorList>
            <person name="Bennetzen J.L."/>
            <person name="Schmutz J."/>
            <person name="Wang H."/>
            <person name="Percifield R."/>
            <person name="Hawkins J."/>
            <person name="Pontaroli A.C."/>
            <person name="Estep M."/>
            <person name="Feng L."/>
            <person name="Vaughn J.N."/>
            <person name="Grimwood J."/>
            <person name="Jenkins J."/>
            <person name="Barry K."/>
            <person name="Lindquist E."/>
            <person name="Hellsten U."/>
            <person name="Deshpande S."/>
            <person name="Wang X."/>
            <person name="Wu X."/>
            <person name="Mitros T."/>
            <person name="Triplett J."/>
            <person name="Yang X."/>
            <person name="Ye C.Y."/>
            <person name="Mauro-Herrera M."/>
            <person name="Wang L."/>
            <person name="Li P."/>
            <person name="Sharma M."/>
            <person name="Sharma R."/>
            <person name="Ronald P.C."/>
            <person name="Panaud O."/>
            <person name="Kellogg E.A."/>
            <person name="Brutnell T.P."/>
            <person name="Doust A.N."/>
            <person name="Tuskan G.A."/>
            <person name="Rokhsar D."/>
            <person name="Devos K.M."/>
        </authorList>
    </citation>
    <scope>NUCLEOTIDE SEQUENCE [LARGE SCALE GENOMIC DNA]</scope>
    <source>
        <strain evidence="3">cv. Yugu1</strain>
    </source>
</reference>
<keyword evidence="3" id="KW-1185">Reference proteome</keyword>
<name>K3YCJ7_SETIT</name>
<reference evidence="2" key="2">
    <citation type="submission" date="2018-08" db="UniProtKB">
        <authorList>
            <consortium name="EnsemblPlants"/>
        </authorList>
    </citation>
    <scope>IDENTIFICATION</scope>
    <source>
        <strain evidence="2">Yugu1</strain>
    </source>
</reference>
<dbReference type="HOGENOM" id="CLU_1889376_0_0_1"/>